<keyword evidence="2" id="KW-1185">Reference proteome</keyword>
<sequence length="116" mass="12588">MTAVTRDLRAAAARTDATVIGQRWAEALRRRYPADAAKAIARDFGCEVRTARSWLAGQAPRADALALGAVLHGPQLVAEVLMPEATRDAERRRIAQAIEDVGQTIDELRRRLGGTA</sequence>
<dbReference type="RefSeq" id="WP_014743582.1">
    <property type="nucleotide sequence ID" value="NC_017956.1"/>
</dbReference>
<name>I3TGL4_TISMK</name>
<dbReference type="AlphaFoldDB" id="I3TGL4"/>
<proteinExistence type="predicted"/>
<dbReference type="STRING" id="1110502.TMO_0063"/>
<protein>
    <submittedName>
        <fullName evidence="1">Uncharacterized protein</fullName>
    </submittedName>
</protein>
<dbReference type="Proteomes" id="UP000005258">
    <property type="component" value="Chromosome"/>
</dbReference>
<evidence type="ECO:0000313" key="2">
    <source>
        <dbReference type="Proteomes" id="UP000005258"/>
    </source>
</evidence>
<gene>
    <name evidence="1" type="ordered locus">TMO_0063</name>
</gene>
<dbReference type="EMBL" id="CP003236">
    <property type="protein sequence ID" value="AFK51902.1"/>
    <property type="molecule type" value="Genomic_DNA"/>
</dbReference>
<dbReference type="KEGG" id="tmo:TMO_0063"/>
<dbReference type="HOGENOM" id="CLU_2095798_0_0_5"/>
<evidence type="ECO:0000313" key="1">
    <source>
        <dbReference type="EMBL" id="AFK51902.1"/>
    </source>
</evidence>
<accession>I3TGL4</accession>
<reference evidence="1 2" key="1">
    <citation type="journal article" date="2012" name="J. Am. Chem. Soc.">
        <title>Bacterial biosynthesis and maturation of the didemnin anti-cancer agents.</title>
        <authorList>
            <person name="Xu Y."/>
            <person name="Kersten R.D."/>
            <person name="Nam S.J."/>
            <person name="Lu L."/>
            <person name="Al-Suwailem A.M."/>
            <person name="Zheng H."/>
            <person name="Fenical W."/>
            <person name="Dorrestein P.C."/>
            <person name="Moore B.S."/>
            <person name="Qian P.Y."/>
        </authorList>
    </citation>
    <scope>NUCLEOTIDE SEQUENCE [LARGE SCALE GENOMIC DNA]</scope>
    <source>
        <strain evidence="1 2">KA081020-065</strain>
    </source>
</reference>
<organism evidence="1 2">
    <name type="scientific">Tistrella mobilis (strain KA081020-065)</name>
    <dbReference type="NCBI Taxonomy" id="1110502"/>
    <lineage>
        <taxon>Bacteria</taxon>
        <taxon>Pseudomonadati</taxon>
        <taxon>Pseudomonadota</taxon>
        <taxon>Alphaproteobacteria</taxon>
        <taxon>Geminicoccales</taxon>
        <taxon>Geminicoccaceae</taxon>
        <taxon>Tistrella</taxon>
    </lineage>
</organism>